<dbReference type="Proteomes" id="UP000516656">
    <property type="component" value="Chromosome 1"/>
</dbReference>
<evidence type="ECO:0000256" key="1">
    <source>
        <dbReference type="SAM" id="Phobius"/>
    </source>
</evidence>
<evidence type="ECO:0000313" key="2">
    <source>
        <dbReference type="EMBL" id="QOD55611.1"/>
    </source>
</evidence>
<feature type="transmembrane region" description="Helical" evidence="1">
    <location>
        <begin position="15"/>
        <end position="36"/>
    </location>
</feature>
<sequence>MILKYYGGNLIMRNFVQVGYVGVFVLAFTMITTFLFSRVEPNDTQCIEATTIQQLKDVKYKDYNNVCKSLDKFISTTQVFDSKDPNIELFKANKYINESQAKTKNDQQKYLFKAEQKKDKTKQALFFNVVSFSLTLYVVIMIVINIIYNKMNFETAFKKTIYVVILLLLLLIVRDTNEISRSVKRATNEAGNFAGRVLTKPFLNDMTSNIDKLLDSSFYVANNEIDKLTDIATCMSNNQKYHISLLESDPKNFQNHNDLTDFYALKNEPYFSQFENMELNKIQYIVSRVNGYTTLKKVNFAGCGSIDLITKDFSKDLSNVMRYINFSQILKTAITSKDYQAGWEKLLKDFDKAYAISNRNSGILEETFMTLYGQDDAYDNMKKQLLVAYTVEFKKGLTFGFVGTDSFDIPARETSDFTNMKTKMNSLESWYDKLNESVCINDAGVMKKTLDIYKHNDFETTAYMNYYHCMNFKDNGIVEPIHQRVYALDENVNQEVAFDEVIVEAQQIYTELVDDLANQYKEIDEAFIANVQEAYNLEEKAVRLWNEGFYSMPELLSHLTQSSFGYKEIFNEVVSVMTFDTQKAMPYFATMSKDEVLYNFYTVADVKAAKPVIVSSDNLDSLIQSGDIATVLLTNQYGNQSLKSTSDDIGFGDVIDVMQNKVGNVYENFEHTLCKSSKIGFDTAACIKTSLDGAGQERVVKAVEDSKVLGITAVTSSFAFKGAKMVFMIGSRSASVDKDNIEVGKESKKPKKSKFSLADGFVAGAAMIEGILFFVGTAVYTLASLQEVAVKIPEFVSVYQQLTVSTFFMHFDEIMIVVLLMSLMSVYKSGSEEVGISKIFHLMFSYMKNITLFLGGTVIYFVVFTYLLNLMPLLINFDSPTSYFQVAFYMIMMLILLIFFTYLFDEINSKFN</sequence>
<feature type="transmembrane region" description="Helical" evidence="1">
    <location>
        <begin position="839"/>
        <end position="863"/>
    </location>
</feature>
<keyword evidence="1" id="KW-0472">Membrane</keyword>
<feature type="transmembrane region" description="Helical" evidence="1">
    <location>
        <begin position="883"/>
        <end position="904"/>
    </location>
</feature>
<feature type="transmembrane region" description="Helical" evidence="1">
    <location>
        <begin position="802"/>
        <end position="827"/>
    </location>
</feature>
<organism evidence="2 3">
    <name type="scientific">Photobacterium damsela subsp. piscicida</name>
    <name type="common">Pasteurella piscicida</name>
    <dbReference type="NCBI Taxonomy" id="38294"/>
    <lineage>
        <taxon>Bacteria</taxon>
        <taxon>Pseudomonadati</taxon>
        <taxon>Pseudomonadota</taxon>
        <taxon>Gammaproteobacteria</taxon>
        <taxon>Vibrionales</taxon>
        <taxon>Vibrionaceae</taxon>
        <taxon>Photobacterium</taxon>
    </lineage>
</organism>
<evidence type="ECO:0000313" key="3">
    <source>
        <dbReference type="Proteomes" id="UP000516656"/>
    </source>
</evidence>
<name>A0A7L8A145_PHODP</name>
<feature type="transmembrane region" description="Helical" evidence="1">
    <location>
        <begin position="160"/>
        <end position="177"/>
    </location>
</feature>
<gene>
    <name evidence="2" type="ORF">IC627_09665</name>
</gene>
<accession>A0A7L8A145</accession>
<feature type="transmembrane region" description="Helical" evidence="1">
    <location>
        <begin position="757"/>
        <end position="782"/>
    </location>
</feature>
<dbReference type="AlphaFoldDB" id="A0A7L8A145"/>
<keyword evidence="1" id="KW-1133">Transmembrane helix</keyword>
<keyword evidence="1" id="KW-0812">Transmembrane</keyword>
<dbReference type="EMBL" id="CP061854">
    <property type="protein sequence ID" value="QOD55611.1"/>
    <property type="molecule type" value="Genomic_DNA"/>
</dbReference>
<protein>
    <submittedName>
        <fullName evidence="2">Uncharacterized protein</fullName>
    </submittedName>
</protein>
<proteinExistence type="predicted"/>
<reference evidence="2 3" key="1">
    <citation type="submission" date="2020-09" db="EMBL/GenBank/DDBJ databases">
        <title>Complete, closed and curated genome sequences of Photobacterium damselae subsp. piscicida isolates from Australia indicate localised evolution and additional plasmid-borne pathogenicity mechanisms.</title>
        <authorList>
            <person name="Baseggio L."/>
            <person name="Silayeva O."/>
            <person name="Buller N."/>
            <person name="Landos M."/>
            <person name="Engelstaedter J."/>
            <person name="Barnes A.C."/>
        </authorList>
    </citation>
    <scope>NUCLEOTIDE SEQUENCE [LARGE SCALE GENOMIC DNA]</scope>
    <source>
        <strain evidence="2 3">AS-16-0540-1</strain>
    </source>
</reference>
<feature type="transmembrane region" description="Helical" evidence="1">
    <location>
        <begin position="125"/>
        <end position="148"/>
    </location>
</feature>